<reference evidence="2 3" key="3">
    <citation type="submission" date="2017-10" db="EMBL/GenBank/DDBJ databases">
        <title>Extensive intraspecific genome diversity in a model arbuscular mycorrhizal fungus.</title>
        <authorList>
            <person name="Chen E.C.H."/>
            <person name="Morin E."/>
            <person name="Baudet D."/>
            <person name="Noel J."/>
            <person name="Ndikumana S."/>
            <person name="Charron P."/>
            <person name="St-Onge C."/>
            <person name="Giorgi J."/>
            <person name="Grigoriev I.V."/>
            <person name="Roux C."/>
            <person name="Martin F.M."/>
            <person name="Corradi N."/>
        </authorList>
    </citation>
    <scope>NUCLEOTIDE SEQUENCE [LARGE SCALE GENOMIC DNA]</scope>
    <source>
        <strain evidence="2 3">A1</strain>
    </source>
</reference>
<protein>
    <submittedName>
        <fullName evidence="2">Uncharacterized protein</fullName>
    </submittedName>
</protein>
<reference evidence="1 4" key="2">
    <citation type="submission" date="2017-09" db="EMBL/GenBank/DDBJ databases">
        <title>Extensive intraspecific genome diversity in a model arbuscular mycorrhizal fungus.</title>
        <authorList>
            <person name="Chen E.C."/>
            <person name="Morin E."/>
            <person name="Beaudet D."/>
            <person name="Noel J."/>
            <person name="Ndikumana S."/>
            <person name="Charron P."/>
            <person name="St-Onge C."/>
            <person name="Giorgi J."/>
            <person name="Grigoriev I.V."/>
            <person name="Roux C."/>
            <person name="Martin F.M."/>
            <person name="Corradi N."/>
        </authorList>
    </citation>
    <scope>NUCLEOTIDE SEQUENCE [LARGE SCALE GENOMIC DNA]</scope>
    <source>
        <strain evidence="1 4">A5</strain>
    </source>
</reference>
<dbReference type="OrthoDB" id="10304289at2759"/>
<dbReference type="EMBL" id="LLXH01000198">
    <property type="protein sequence ID" value="PKC70864.1"/>
    <property type="molecule type" value="Genomic_DNA"/>
</dbReference>
<dbReference type="EMBL" id="LLXJ01000831">
    <property type="protein sequence ID" value="PKC05829.1"/>
    <property type="molecule type" value="Genomic_DNA"/>
</dbReference>
<sequence length="81" mass="9447">MNVDIDEKVVIIGPNGGKVGTIFMDLYIQFCSTDSAVEGLCPYLNMSKDEYKEFIFKDYRNEICQSKNTKLYMVRYWAQKV</sequence>
<gene>
    <name evidence="2" type="ORF">RhiirA1_413826</name>
    <name evidence="1" type="ORF">RhiirA5_360911</name>
</gene>
<reference evidence="1 4" key="1">
    <citation type="submission" date="2016-04" db="EMBL/GenBank/DDBJ databases">
        <title>Genome analyses suggest a sexual origin of heterokaryosis in a supposedly ancient asexual fungus.</title>
        <authorList>
            <person name="Ropars J."/>
            <person name="Sedzielewska K."/>
            <person name="Noel J."/>
            <person name="Charron P."/>
            <person name="Farinelli L."/>
            <person name="Marton T."/>
            <person name="Kruger M."/>
            <person name="Pelin A."/>
            <person name="Brachmann A."/>
            <person name="Corradi N."/>
        </authorList>
    </citation>
    <scope>NUCLEOTIDE SEQUENCE [LARGE SCALE GENOMIC DNA]</scope>
    <source>
        <strain evidence="1 4">A5</strain>
    </source>
</reference>
<comment type="caution">
    <text evidence="2">The sequence shown here is derived from an EMBL/GenBank/DDBJ whole genome shotgun (WGS) entry which is preliminary data.</text>
</comment>
<feature type="non-terminal residue" evidence="2">
    <location>
        <position position="81"/>
    </location>
</feature>
<proteinExistence type="predicted"/>
<reference evidence="2 3" key="4">
    <citation type="submission" date="2017-10" db="EMBL/GenBank/DDBJ databases">
        <title>Genome analyses suggest a sexual origin of heterokaryosis in a supposedly ancient asexual fungus.</title>
        <authorList>
            <person name="Corradi N."/>
            <person name="Sedzielewska K."/>
            <person name="Noel J."/>
            <person name="Charron P."/>
            <person name="Farinelli L."/>
            <person name="Marton T."/>
            <person name="Kruger M."/>
            <person name="Pelin A."/>
            <person name="Brachmann A."/>
            <person name="Corradi N."/>
        </authorList>
    </citation>
    <scope>NUCLEOTIDE SEQUENCE [LARGE SCALE GENOMIC DNA]</scope>
    <source>
        <strain evidence="2 3">A1</strain>
    </source>
</reference>
<organism evidence="2 3">
    <name type="scientific">Rhizophagus irregularis</name>
    <dbReference type="NCBI Taxonomy" id="588596"/>
    <lineage>
        <taxon>Eukaryota</taxon>
        <taxon>Fungi</taxon>
        <taxon>Fungi incertae sedis</taxon>
        <taxon>Mucoromycota</taxon>
        <taxon>Glomeromycotina</taxon>
        <taxon>Glomeromycetes</taxon>
        <taxon>Glomerales</taxon>
        <taxon>Glomeraceae</taxon>
        <taxon>Rhizophagus</taxon>
    </lineage>
</organism>
<dbReference type="VEuPathDB" id="FungiDB:FUN_000938"/>
<evidence type="ECO:0000313" key="1">
    <source>
        <dbReference type="EMBL" id="PKC05829.1"/>
    </source>
</evidence>
<evidence type="ECO:0000313" key="3">
    <source>
        <dbReference type="Proteomes" id="UP000232688"/>
    </source>
</evidence>
<dbReference type="VEuPathDB" id="FungiDB:RhiirA1_413826"/>
<accession>A0A2I1E8A1</accession>
<dbReference type="Proteomes" id="UP000232688">
    <property type="component" value="Unassembled WGS sequence"/>
</dbReference>
<dbReference type="Proteomes" id="UP000232722">
    <property type="component" value="Unassembled WGS sequence"/>
</dbReference>
<dbReference type="AlphaFoldDB" id="A0A2I1E8A1"/>
<name>A0A2I1E8A1_9GLOM</name>
<evidence type="ECO:0000313" key="2">
    <source>
        <dbReference type="EMBL" id="PKC70864.1"/>
    </source>
</evidence>
<evidence type="ECO:0000313" key="4">
    <source>
        <dbReference type="Proteomes" id="UP000232722"/>
    </source>
</evidence>